<reference evidence="1 2" key="1">
    <citation type="submission" date="2020-07" db="EMBL/GenBank/DDBJ databases">
        <title>Draft whole-genome sequence of Heliobacterium chlorum DSM 3682, type strain.</title>
        <authorList>
            <person name="Kyndt J.A."/>
            <person name="Meyer T.E."/>
            <person name="Imhoff J.F."/>
        </authorList>
    </citation>
    <scope>NUCLEOTIDE SEQUENCE [LARGE SCALE GENOMIC DNA]</scope>
    <source>
        <strain evidence="1 2">DSM 3682</strain>
    </source>
</reference>
<name>A0ABR7T2D9_HELCL</name>
<evidence type="ECO:0000313" key="2">
    <source>
        <dbReference type="Proteomes" id="UP000617402"/>
    </source>
</evidence>
<dbReference type="Proteomes" id="UP000617402">
    <property type="component" value="Unassembled WGS sequence"/>
</dbReference>
<dbReference type="NCBIfam" id="TIGR02728">
    <property type="entry name" value="spore_gerQ"/>
    <property type="match status" value="1"/>
</dbReference>
<dbReference type="EMBL" id="JACVHF010000009">
    <property type="protein sequence ID" value="MBC9784938.1"/>
    <property type="molecule type" value="Genomic_DNA"/>
</dbReference>
<accession>A0ABR7T2D9</accession>
<keyword evidence="2" id="KW-1185">Reference proteome</keyword>
<proteinExistence type="predicted"/>
<dbReference type="Pfam" id="PF09671">
    <property type="entry name" value="Spore_GerQ"/>
    <property type="match status" value="1"/>
</dbReference>
<dbReference type="InterPro" id="IPR014099">
    <property type="entry name" value="Spore_coat_GerQ"/>
</dbReference>
<protein>
    <submittedName>
        <fullName evidence="1">Spore coat protein GerQ</fullName>
    </submittedName>
</protein>
<organism evidence="1 2">
    <name type="scientific">Heliobacterium chlorum</name>
    <dbReference type="NCBI Taxonomy" id="2698"/>
    <lineage>
        <taxon>Bacteria</taxon>
        <taxon>Bacillati</taxon>
        <taxon>Bacillota</taxon>
        <taxon>Clostridia</taxon>
        <taxon>Eubacteriales</taxon>
        <taxon>Heliobacteriaceae</taxon>
        <taxon>Heliobacterium</taxon>
    </lineage>
</organism>
<keyword evidence="1" id="KW-0167">Capsid protein</keyword>
<sequence length="188" mass="20866">MSEMHSYDFSYPYTAHQVCPQQPMEQVPMMPMPSMPGPMDMTPVVPGQPMTPAPAPVPSPITGPETQVPTVPAPPSGGRIPGMTQPGMGEMPGMLPAEQSYIENILRLNRGRVATVYMTFENNEQWNAKIFRGVIEAAGRDHLILSDPRTGRRYLLKMINVDYVTFDEPIAYSYPFNGRVPLDTTSPR</sequence>
<evidence type="ECO:0000313" key="1">
    <source>
        <dbReference type="EMBL" id="MBC9784938.1"/>
    </source>
</evidence>
<keyword evidence="1" id="KW-0946">Virion</keyword>
<comment type="caution">
    <text evidence="1">The sequence shown here is derived from an EMBL/GenBank/DDBJ whole genome shotgun (WGS) entry which is preliminary data.</text>
</comment>
<gene>
    <name evidence="1" type="primary">gerQ</name>
    <name evidence="1" type="ORF">H1S01_10490</name>
</gene>
<dbReference type="PIRSF" id="PIRSF038931">
    <property type="entry name" value="GerQ"/>
    <property type="match status" value="1"/>
</dbReference>